<dbReference type="Gene3D" id="1.10.357.10">
    <property type="entry name" value="Tetracycline Repressor, domain 2"/>
    <property type="match status" value="1"/>
</dbReference>
<dbReference type="InterPro" id="IPR009057">
    <property type="entry name" value="Homeodomain-like_sf"/>
</dbReference>
<feature type="DNA-binding region" description="H-T-H motif" evidence="4">
    <location>
        <begin position="32"/>
        <end position="51"/>
    </location>
</feature>
<organism evidence="6 7">
    <name type="scientific">Amycolatopsis magusensis</name>
    <dbReference type="NCBI Taxonomy" id="882444"/>
    <lineage>
        <taxon>Bacteria</taxon>
        <taxon>Bacillati</taxon>
        <taxon>Actinomycetota</taxon>
        <taxon>Actinomycetes</taxon>
        <taxon>Pseudonocardiales</taxon>
        <taxon>Pseudonocardiaceae</taxon>
        <taxon>Amycolatopsis</taxon>
    </lineage>
</organism>
<gene>
    <name evidence="6" type="ORF">JOM49_006367</name>
</gene>
<dbReference type="Pfam" id="PF00440">
    <property type="entry name" value="TetR_N"/>
    <property type="match status" value="1"/>
</dbReference>
<reference evidence="6 7" key="1">
    <citation type="submission" date="2021-03" db="EMBL/GenBank/DDBJ databases">
        <title>Sequencing the genomes of 1000 actinobacteria strains.</title>
        <authorList>
            <person name="Klenk H.-P."/>
        </authorList>
    </citation>
    <scope>NUCLEOTIDE SEQUENCE [LARGE SCALE GENOMIC DNA]</scope>
    <source>
        <strain evidence="6 7">DSM 45510</strain>
    </source>
</reference>
<keyword evidence="7" id="KW-1185">Reference proteome</keyword>
<evidence type="ECO:0000313" key="6">
    <source>
        <dbReference type="EMBL" id="MBP2184841.1"/>
    </source>
</evidence>
<dbReference type="InterPro" id="IPR050109">
    <property type="entry name" value="HTH-type_TetR-like_transc_reg"/>
</dbReference>
<name>A0ABS4Q1Z1_9PSEU</name>
<keyword evidence="2 4" id="KW-0238">DNA-binding</keyword>
<dbReference type="RefSeq" id="WP_209667800.1">
    <property type="nucleotide sequence ID" value="NZ_JAGGMS010000001.1"/>
</dbReference>
<proteinExistence type="predicted"/>
<accession>A0ABS4Q1Z1</accession>
<evidence type="ECO:0000313" key="7">
    <source>
        <dbReference type="Proteomes" id="UP000741013"/>
    </source>
</evidence>
<evidence type="ECO:0000256" key="4">
    <source>
        <dbReference type="PROSITE-ProRule" id="PRU00335"/>
    </source>
</evidence>
<dbReference type="PANTHER" id="PTHR30055:SF234">
    <property type="entry name" value="HTH-TYPE TRANSCRIPTIONAL REGULATOR BETI"/>
    <property type="match status" value="1"/>
</dbReference>
<evidence type="ECO:0000256" key="2">
    <source>
        <dbReference type="ARBA" id="ARBA00023125"/>
    </source>
</evidence>
<feature type="domain" description="HTH tetR-type" evidence="5">
    <location>
        <begin position="9"/>
        <end position="69"/>
    </location>
</feature>
<evidence type="ECO:0000256" key="1">
    <source>
        <dbReference type="ARBA" id="ARBA00023015"/>
    </source>
</evidence>
<dbReference type="SUPFAM" id="SSF46689">
    <property type="entry name" value="Homeodomain-like"/>
    <property type="match status" value="1"/>
</dbReference>
<dbReference type="InterPro" id="IPR001647">
    <property type="entry name" value="HTH_TetR"/>
</dbReference>
<keyword evidence="3" id="KW-0804">Transcription</keyword>
<comment type="caution">
    <text evidence="6">The sequence shown here is derived from an EMBL/GenBank/DDBJ whole genome shotgun (WGS) entry which is preliminary data.</text>
</comment>
<evidence type="ECO:0000259" key="5">
    <source>
        <dbReference type="PROSITE" id="PS50977"/>
    </source>
</evidence>
<sequence length="202" mass="22257">MSLREQKKEQTRRLIAVTAWDMFADRGFDAVRVAEVAKAAQVAEATVFNYFPTKEDLFYAGVDAFGGRLLDAVRARPAGEPVITAFRRCLMETGGLLVEARAGDWQALDRLRTASRLVDASPALRAREYRATAELADALTEVLGGDFAARVVANSLISVYRSLVCQVRQGVLDGHSPGRVVAETRRYAEEAFDLLERGLADY</sequence>
<dbReference type="EMBL" id="JAGGMS010000001">
    <property type="protein sequence ID" value="MBP2184841.1"/>
    <property type="molecule type" value="Genomic_DNA"/>
</dbReference>
<dbReference type="Proteomes" id="UP000741013">
    <property type="component" value="Unassembled WGS sequence"/>
</dbReference>
<dbReference type="PROSITE" id="PS50977">
    <property type="entry name" value="HTH_TETR_2"/>
    <property type="match status" value="1"/>
</dbReference>
<dbReference type="PRINTS" id="PR00455">
    <property type="entry name" value="HTHTETR"/>
</dbReference>
<dbReference type="Gene3D" id="1.10.10.60">
    <property type="entry name" value="Homeodomain-like"/>
    <property type="match status" value="1"/>
</dbReference>
<protein>
    <submittedName>
        <fullName evidence="6">AcrR family transcriptional regulator</fullName>
    </submittedName>
</protein>
<evidence type="ECO:0000256" key="3">
    <source>
        <dbReference type="ARBA" id="ARBA00023163"/>
    </source>
</evidence>
<keyword evidence="1" id="KW-0805">Transcription regulation</keyword>
<dbReference type="PANTHER" id="PTHR30055">
    <property type="entry name" value="HTH-TYPE TRANSCRIPTIONAL REGULATOR RUTR"/>
    <property type="match status" value="1"/>
</dbReference>